<dbReference type="KEGG" id="bhc:JFL75_09970"/>
<sequence>MKKYICDACGYIYDPAEGDSDGNIPAGTAFEDLPSDWVCPVCGVGKDSFSPAD</sequence>
<dbReference type="GO" id="GO:0005506">
    <property type="term" value="F:iron ion binding"/>
    <property type="evidence" value="ECO:0007669"/>
    <property type="project" value="InterPro"/>
</dbReference>
<proteinExistence type="inferred from homology"/>
<dbReference type="SUPFAM" id="SSF57802">
    <property type="entry name" value="Rubredoxin-like"/>
    <property type="match status" value="1"/>
</dbReference>
<keyword evidence="5 6" id="KW-0408">Iron</keyword>
<dbReference type="InterPro" id="IPR050526">
    <property type="entry name" value="Rubredoxin_ET"/>
</dbReference>
<dbReference type="EMBL" id="CP067089">
    <property type="protein sequence ID" value="QQO11209.1"/>
    <property type="molecule type" value="Genomic_DNA"/>
</dbReference>
<evidence type="ECO:0000256" key="6">
    <source>
        <dbReference type="PIRNR" id="PIRNR000071"/>
    </source>
</evidence>
<dbReference type="InterPro" id="IPR024922">
    <property type="entry name" value="Rubredoxin"/>
</dbReference>
<evidence type="ECO:0000256" key="4">
    <source>
        <dbReference type="ARBA" id="ARBA00022982"/>
    </source>
</evidence>
<feature type="binding site" evidence="7">
    <location>
        <position position="42"/>
    </location>
    <ligand>
        <name>Fe cation</name>
        <dbReference type="ChEBI" id="CHEBI:24875"/>
    </ligand>
</feature>
<dbReference type="Proteomes" id="UP000595917">
    <property type="component" value="Chromosome"/>
</dbReference>
<organism evidence="9 10">
    <name type="scientific">Breznakiella homolactica</name>
    <dbReference type="NCBI Taxonomy" id="2798577"/>
    <lineage>
        <taxon>Bacteria</taxon>
        <taxon>Pseudomonadati</taxon>
        <taxon>Spirochaetota</taxon>
        <taxon>Spirochaetia</taxon>
        <taxon>Spirochaetales</taxon>
        <taxon>Breznakiellaceae</taxon>
        <taxon>Breznakiella</taxon>
    </lineage>
</organism>
<keyword evidence="2 6" id="KW-0813">Transport</keyword>
<dbReference type="RefSeq" id="WP_215628518.1">
    <property type="nucleotide sequence ID" value="NZ_CP067089.2"/>
</dbReference>
<dbReference type="InterPro" id="IPR018527">
    <property type="entry name" value="Rubredoxin_Fe_BS"/>
</dbReference>
<keyword evidence="10" id="KW-1185">Reference proteome</keyword>
<evidence type="ECO:0000256" key="1">
    <source>
        <dbReference type="ARBA" id="ARBA00005337"/>
    </source>
</evidence>
<feature type="binding site" evidence="7">
    <location>
        <position position="9"/>
    </location>
    <ligand>
        <name>Fe cation</name>
        <dbReference type="ChEBI" id="CHEBI:24875"/>
    </ligand>
</feature>
<reference evidence="9" key="1">
    <citation type="submission" date="2021-01" db="EMBL/GenBank/DDBJ databases">
        <title>Description of Breznakiella homolactica.</title>
        <authorList>
            <person name="Song Y."/>
            <person name="Brune A."/>
        </authorList>
    </citation>
    <scope>NUCLEOTIDE SEQUENCE</scope>
    <source>
        <strain evidence="9">RmG30</strain>
    </source>
</reference>
<keyword evidence="3 6" id="KW-0479">Metal-binding</keyword>
<dbReference type="PROSITE" id="PS50903">
    <property type="entry name" value="RUBREDOXIN_LIKE"/>
    <property type="match status" value="1"/>
</dbReference>
<evidence type="ECO:0000256" key="5">
    <source>
        <dbReference type="ARBA" id="ARBA00023004"/>
    </source>
</evidence>
<feature type="binding site" evidence="7">
    <location>
        <position position="6"/>
    </location>
    <ligand>
        <name>Fe cation</name>
        <dbReference type="ChEBI" id="CHEBI:24875"/>
    </ligand>
</feature>
<evidence type="ECO:0000256" key="2">
    <source>
        <dbReference type="ARBA" id="ARBA00022448"/>
    </source>
</evidence>
<comment type="similarity">
    <text evidence="1 6">Belongs to the rubredoxin family.</text>
</comment>
<dbReference type="GO" id="GO:0043448">
    <property type="term" value="P:alkane catabolic process"/>
    <property type="evidence" value="ECO:0007669"/>
    <property type="project" value="TreeGrafter"/>
</dbReference>
<feature type="domain" description="Rubredoxin-like" evidence="8">
    <location>
        <begin position="1"/>
        <end position="52"/>
    </location>
</feature>
<dbReference type="PRINTS" id="PR00163">
    <property type="entry name" value="RUBREDOXIN"/>
</dbReference>
<dbReference type="GO" id="GO:0009055">
    <property type="term" value="F:electron transfer activity"/>
    <property type="evidence" value="ECO:0007669"/>
    <property type="project" value="InterPro"/>
</dbReference>
<gene>
    <name evidence="9" type="ORF">JFL75_09970</name>
</gene>
<accession>A0A7T8BAX5</accession>
<dbReference type="PANTHER" id="PTHR47627:SF1">
    <property type="entry name" value="RUBREDOXIN-1-RELATED"/>
    <property type="match status" value="1"/>
</dbReference>
<keyword evidence="4 6" id="KW-0249">Electron transport</keyword>
<dbReference type="NCBIfam" id="NF045768">
    <property type="entry name" value="RubredRD"/>
    <property type="match status" value="1"/>
</dbReference>
<dbReference type="Gene3D" id="2.20.28.10">
    <property type="match status" value="1"/>
</dbReference>
<feature type="binding site" evidence="7">
    <location>
        <position position="39"/>
    </location>
    <ligand>
        <name>Fe cation</name>
        <dbReference type="ChEBI" id="CHEBI:24875"/>
    </ligand>
</feature>
<evidence type="ECO:0000256" key="7">
    <source>
        <dbReference type="PIRSR" id="PIRSR000071-1"/>
    </source>
</evidence>
<dbReference type="Pfam" id="PF00301">
    <property type="entry name" value="Rubredoxin"/>
    <property type="match status" value="1"/>
</dbReference>
<dbReference type="PANTHER" id="PTHR47627">
    <property type="entry name" value="RUBREDOXIN"/>
    <property type="match status" value="1"/>
</dbReference>
<evidence type="ECO:0000313" key="9">
    <source>
        <dbReference type="EMBL" id="QQO11209.1"/>
    </source>
</evidence>
<evidence type="ECO:0000313" key="10">
    <source>
        <dbReference type="Proteomes" id="UP000595917"/>
    </source>
</evidence>
<dbReference type="CDD" id="cd00730">
    <property type="entry name" value="rubredoxin"/>
    <property type="match status" value="1"/>
</dbReference>
<comment type="cofactor">
    <cofactor evidence="6 7">
        <name>Fe(3+)</name>
        <dbReference type="ChEBI" id="CHEBI:29034"/>
    </cofactor>
    <text evidence="6 7">Binds 1 Fe(3+) ion per subunit.</text>
</comment>
<dbReference type="AlphaFoldDB" id="A0A7T8BAX5"/>
<dbReference type="PIRSF" id="PIRSF000071">
    <property type="entry name" value="Rubredoxin"/>
    <property type="match status" value="1"/>
</dbReference>
<evidence type="ECO:0000256" key="3">
    <source>
        <dbReference type="ARBA" id="ARBA00022723"/>
    </source>
</evidence>
<evidence type="ECO:0000259" key="8">
    <source>
        <dbReference type="PROSITE" id="PS50903"/>
    </source>
</evidence>
<protein>
    <recommendedName>
        <fullName evidence="6">Rubredoxin</fullName>
    </recommendedName>
</protein>
<dbReference type="PROSITE" id="PS00202">
    <property type="entry name" value="RUBREDOXIN"/>
    <property type="match status" value="1"/>
</dbReference>
<dbReference type="InterPro" id="IPR024935">
    <property type="entry name" value="Rubredoxin_dom"/>
</dbReference>
<dbReference type="InterPro" id="IPR024934">
    <property type="entry name" value="Rubredoxin-like_dom"/>
</dbReference>
<name>A0A7T8BAX5_9SPIR</name>
<dbReference type="FunFam" id="2.20.28.10:FF:000001">
    <property type="entry name" value="Rubredoxin"/>
    <property type="match status" value="1"/>
</dbReference>